<accession>A0A495JM30</accession>
<feature type="compositionally biased region" description="Polar residues" evidence="1">
    <location>
        <begin position="1"/>
        <end position="22"/>
    </location>
</feature>
<dbReference type="EMBL" id="RBKT01000001">
    <property type="protein sequence ID" value="RKR89608.1"/>
    <property type="molecule type" value="Genomic_DNA"/>
</dbReference>
<keyword evidence="2" id="KW-0472">Membrane</keyword>
<keyword evidence="2" id="KW-0812">Transmembrane</keyword>
<dbReference type="Proteomes" id="UP000277671">
    <property type="component" value="Unassembled WGS sequence"/>
</dbReference>
<keyword evidence="4" id="KW-1185">Reference proteome</keyword>
<comment type="caution">
    <text evidence="3">The sequence shown here is derived from an EMBL/GenBank/DDBJ whole genome shotgun (WGS) entry which is preliminary data.</text>
</comment>
<evidence type="ECO:0000256" key="2">
    <source>
        <dbReference type="SAM" id="Phobius"/>
    </source>
</evidence>
<keyword evidence="2" id="KW-1133">Transmembrane helix</keyword>
<protein>
    <submittedName>
        <fullName evidence="3">Uncharacterized protein</fullName>
    </submittedName>
</protein>
<gene>
    <name evidence="3" type="ORF">BDK92_3963</name>
</gene>
<evidence type="ECO:0000256" key="1">
    <source>
        <dbReference type="SAM" id="MobiDB-lite"/>
    </source>
</evidence>
<organism evidence="3 4">
    <name type="scientific">Micromonospora pisi</name>
    <dbReference type="NCBI Taxonomy" id="589240"/>
    <lineage>
        <taxon>Bacteria</taxon>
        <taxon>Bacillati</taxon>
        <taxon>Actinomycetota</taxon>
        <taxon>Actinomycetes</taxon>
        <taxon>Micromonosporales</taxon>
        <taxon>Micromonosporaceae</taxon>
        <taxon>Micromonospora</taxon>
    </lineage>
</organism>
<name>A0A495JM30_9ACTN</name>
<evidence type="ECO:0000313" key="4">
    <source>
        <dbReference type="Proteomes" id="UP000277671"/>
    </source>
</evidence>
<reference evidence="3 4" key="1">
    <citation type="submission" date="2018-10" db="EMBL/GenBank/DDBJ databases">
        <title>Sequencing the genomes of 1000 actinobacteria strains.</title>
        <authorList>
            <person name="Klenk H.-P."/>
        </authorList>
    </citation>
    <scope>NUCLEOTIDE SEQUENCE [LARGE SCALE GENOMIC DNA]</scope>
    <source>
        <strain evidence="3 4">DSM 45175</strain>
    </source>
</reference>
<feature type="region of interest" description="Disordered" evidence="1">
    <location>
        <begin position="1"/>
        <end position="32"/>
    </location>
</feature>
<proteinExistence type="predicted"/>
<evidence type="ECO:0000313" key="3">
    <source>
        <dbReference type="EMBL" id="RKR89608.1"/>
    </source>
</evidence>
<sequence length="185" mass="20541">MQPPAGSQVSWVPAQRTRSGQESPDPVAIPPAPKRRRLRTVLAIVAGLLAVLGVAGAAIAYVAYDRYTSPDQSAPDITVNNYLQAYMADRNDIRAKPLACGDTSKLAELAALRADLVEREKRFDTTFHVKWGKLDPHEEGDRAEVLVDLVLSTWVNDLIQSERQSWRFVTERDGAWRVCEASRVT</sequence>
<dbReference type="AlphaFoldDB" id="A0A495JM30"/>
<feature type="transmembrane region" description="Helical" evidence="2">
    <location>
        <begin position="41"/>
        <end position="64"/>
    </location>
</feature>
<dbReference type="OrthoDB" id="5195835at2"/>